<protein>
    <submittedName>
        <fullName evidence="1">Uncharacterized protein</fullName>
    </submittedName>
</protein>
<dbReference type="EMBL" id="CMVM020000079">
    <property type="status" value="NOT_ANNOTATED_CDS"/>
    <property type="molecule type" value="Genomic_DNA"/>
</dbReference>
<dbReference type="EnsemblMetazoa" id="OVOC3163.1">
    <property type="protein sequence ID" value="OVOC3163.1"/>
    <property type="gene ID" value="WBGene00239972"/>
</dbReference>
<evidence type="ECO:0000313" key="2">
    <source>
        <dbReference type="Proteomes" id="UP000024404"/>
    </source>
</evidence>
<organism evidence="1 2">
    <name type="scientific">Onchocerca volvulus</name>
    <dbReference type="NCBI Taxonomy" id="6282"/>
    <lineage>
        <taxon>Eukaryota</taxon>
        <taxon>Metazoa</taxon>
        <taxon>Ecdysozoa</taxon>
        <taxon>Nematoda</taxon>
        <taxon>Chromadorea</taxon>
        <taxon>Rhabditida</taxon>
        <taxon>Spirurina</taxon>
        <taxon>Spiruromorpha</taxon>
        <taxon>Filarioidea</taxon>
        <taxon>Onchocercidae</taxon>
        <taxon>Onchocerca</taxon>
    </lineage>
</organism>
<keyword evidence="2" id="KW-1185">Reference proteome</keyword>
<evidence type="ECO:0000313" key="1">
    <source>
        <dbReference type="EnsemblMetazoa" id="OVOC3163.1"/>
    </source>
</evidence>
<proteinExistence type="predicted"/>
<dbReference type="AlphaFoldDB" id="A0A8R1XW32"/>
<dbReference type="Proteomes" id="UP000024404">
    <property type="component" value="Unassembled WGS sequence"/>
</dbReference>
<accession>A0A8R1XW32</accession>
<sequence>MIIVSWMVVIQVGSNFGSELKDRPIVRPKEIIAISGYYCIELGSSILAKSFMKNISSKDS</sequence>
<reference evidence="2" key="1">
    <citation type="submission" date="2013-10" db="EMBL/GenBank/DDBJ databases">
        <title>Genome sequencing of Onchocerca volvulus.</title>
        <authorList>
            <person name="Cotton J."/>
            <person name="Tsai J."/>
            <person name="Stanley E."/>
            <person name="Tracey A."/>
            <person name="Holroyd N."/>
            <person name="Lustigman S."/>
            <person name="Berriman M."/>
        </authorList>
    </citation>
    <scope>NUCLEOTIDE SEQUENCE</scope>
</reference>
<reference evidence="1" key="2">
    <citation type="submission" date="2022-06" db="UniProtKB">
        <authorList>
            <consortium name="EnsemblMetazoa"/>
        </authorList>
    </citation>
    <scope>IDENTIFICATION</scope>
</reference>
<name>A0A8R1XW32_ONCVO</name>